<protein>
    <recommendedName>
        <fullName evidence="2">Microbial-type PARG catalytic domain-containing protein</fullName>
    </recommendedName>
</protein>
<feature type="compositionally biased region" description="Acidic residues" evidence="1">
    <location>
        <begin position="384"/>
        <end position="415"/>
    </location>
</feature>
<dbReference type="SUPFAM" id="SSF52949">
    <property type="entry name" value="Macro domain-like"/>
    <property type="match status" value="1"/>
</dbReference>
<dbReference type="NCBIfam" id="TIGR02452">
    <property type="entry name" value="TIGR02452 family protein"/>
    <property type="match status" value="1"/>
</dbReference>
<name>A0A5Q4BR71_9PEZI</name>
<feature type="region of interest" description="Disordered" evidence="1">
    <location>
        <begin position="374"/>
        <end position="421"/>
    </location>
</feature>
<dbReference type="Gene3D" id="3.40.220.10">
    <property type="entry name" value="Leucine Aminopeptidase, subunit E, domain 1"/>
    <property type="match status" value="1"/>
</dbReference>
<evidence type="ECO:0000259" key="2">
    <source>
        <dbReference type="Pfam" id="PF10021"/>
    </source>
</evidence>
<accession>A0A5Q4BR71</accession>
<dbReference type="Proteomes" id="UP000326340">
    <property type="component" value="Unassembled WGS sequence"/>
</dbReference>
<evidence type="ECO:0000313" key="4">
    <source>
        <dbReference type="Proteomes" id="UP000326340"/>
    </source>
</evidence>
<reference evidence="3 4" key="1">
    <citation type="journal article" date="2019" name="Sci. Rep.">
        <title>Colletotrichum shisoi sp. nov., an anthracnose pathogen of Perilla frutescens in Japan: molecular phylogenetic, morphological and genomic evidence.</title>
        <authorList>
            <person name="Gan P."/>
            <person name="Tsushima A."/>
            <person name="Hiroyama R."/>
            <person name="Narusaka M."/>
            <person name="Takano Y."/>
            <person name="Narusaka Y."/>
            <person name="Kawaradani M."/>
            <person name="Damm U."/>
            <person name="Shirasu K."/>
        </authorList>
    </citation>
    <scope>NUCLEOTIDE SEQUENCE [LARGE SCALE GENOMIC DNA]</scope>
    <source>
        <strain evidence="3 4">PG-2018a</strain>
    </source>
</reference>
<dbReference type="AlphaFoldDB" id="A0A5Q4BR71"/>
<sequence length="421" mass="46312">MGRTQPSVGQPPPAFRKAARAKKAKVTLNQLIPSLLPTHPRARRGVDDAELIIEPKPITIPQGSVASGNPPNQTYSKNSPPRIRLQVADTLTAAHSLLVGDSVPDRPADLSNKEARVAILNMASPLTPGGGFVNGASSQEESLCMRTTLLPSLKDEYYRLPELGAVYTPDVLVFREEDLDEVLEKKDRWFVDCISAAMLRNPETERDEASGFSYYVHEKDRQLILEKMKVVLRVCEMKGIKKIVLGAWGCGAYGNPVAEVAKAWRKALVPRTETKGKKKGTKETWGGIEEVVFAIKDSGMADAFEEAFGKGIERDEPDEMSDEEEEEVDVGERNKAELQARIGELKQRIDATSNPQLKKGLDAIFAGLISQLALDSTGEGGGSGEDDSEEIDEEEEEEYDEDDDDEDDDDEDEEHEGGSRI</sequence>
<keyword evidence="4" id="KW-1185">Reference proteome</keyword>
<feature type="region of interest" description="Disordered" evidence="1">
    <location>
        <begin position="60"/>
        <end position="80"/>
    </location>
</feature>
<evidence type="ECO:0000313" key="3">
    <source>
        <dbReference type="EMBL" id="TQN69532.1"/>
    </source>
</evidence>
<dbReference type="InterPro" id="IPR012664">
    <property type="entry name" value="CHP02452"/>
</dbReference>
<feature type="domain" description="Microbial-type PARG catalytic" evidence="2">
    <location>
        <begin position="74"/>
        <end position="176"/>
    </location>
</feature>
<proteinExistence type="predicted"/>
<feature type="compositionally biased region" description="Polar residues" evidence="1">
    <location>
        <begin position="61"/>
        <end position="79"/>
    </location>
</feature>
<dbReference type="EMBL" id="PUHP01000508">
    <property type="protein sequence ID" value="TQN69532.1"/>
    <property type="molecule type" value="Genomic_DNA"/>
</dbReference>
<dbReference type="InterPro" id="IPR043472">
    <property type="entry name" value="Macro_dom-like"/>
</dbReference>
<dbReference type="Pfam" id="PF10021">
    <property type="entry name" value="PARG_cat_microb"/>
    <property type="match status" value="1"/>
</dbReference>
<comment type="caution">
    <text evidence="3">The sequence shown here is derived from an EMBL/GenBank/DDBJ whole genome shotgun (WGS) entry which is preliminary data.</text>
</comment>
<dbReference type="OrthoDB" id="9985428at2759"/>
<feature type="compositionally biased region" description="Acidic residues" evidence="1">
    <location>
        <begin position="315"/>
        <end position="329"/>
    </location>
</feature>
<feature type="region of interest" description="Disordered" evidence="1">
    <location>
        <begin position="311"/>
        <end position="334"/>
    </location>
</feature>
<gene>
    <name evidence="3" type="ORF">CSHISOI_06003</name>
</gene>
<dbReference type="PANTHER" id="PTHR35596:SF1">
    <property type="entry name" value="MICROBIAL-TYPE PARG CATALYTIC DOMAIN-CONTAINING PROTEIN"/>
    <property type="match status" value="1"/>
</dbReference>
<evidence type="ECO:0000256" key="1">
    <source>
        <dbReference type="SAM" id="MobiDB-lite"/>
    </source>
</evidence>
<dbReference type="InterPro" id="IPR019261">
    <property type="entry name" value="PARG_cat_microbial"/>
</dbReference>
<organism evidence="3 4">
    <name type="scientific">Colletotrichum shisoi</name>
    <dbReference type="NCBI Taxonomy" id="2078593"/>
    <lineage>
        <taxon>Eukaryota</taxon>
        <taxon>Fungi</taxon>
        <taxon>Dikarya</taxon>
        <taxon>Ascomycota</taxon>
        <taxon>Pezizomycotina</taxon>
        <taxon>Sordariomycetes</taxon>
        <taxon>Hypocreomycetidae</taxon>
        <taxon>Glomerellales</taxon>
        <taxon>Glomerellaceae</taxon>
        <taxon>Colletotrichum</taxon>
        <taxon>Colletotrichum destructivum species complex</taxon>
    </lineage>
</organism>
<dbReference type="PANTHER" id="PTHR35596">
    <property type="entry name" value="DUF2263 DOMAIN-CONTAINING PROTEIN"/>
    <property type="match status" value="1"/>
</dbReference>